<dbReference type="GO" id="GO:0005886">
    <property type="term" value="C:plasma membrane"/>
    <property type="evidence" value="ECO:0007669"/>
    <property type="project" value="InterPro"/>
</dbReference>
<feature type="chain" id="PRO_5017364493" description="Cadherin domain-containing protein" evidence="9">
    <location>
        <begin position="18"/>
        <end position="147"/>
    </location>
</feature>
<dbReference type="GO" id="GO:0009653">
    <property type="term" value="P:anatomical structure morphogenesis"/>
    <property type="evidence" value="ECO:0007669"/>
    <property type="project" value="UniProtKB-ARBA"/>
</dbReference>
<evidence type="ECO:0000256" key="9">
    <source>
        <dbReference type="SAM" id="SignalP"/>
    </source>
</evidence>
<dbReference type="AlphaFoldDB" id="A0A3B4A1Z6"/>
<evidence type="ECO:0000256" key="5">
    <source>
        <dbReference type="ARBA" id="ARBA00022889"/>
    </source>
</evidence>
<dbReference type="InterPro" id="IPR015919">
    <property type="entry name" value="Cadherin-like_sf"/>
</dbReference>
<evidence type="ECO:0000313" key="12">
    <source>
        <dbReference type="Proteomes" id="UP000261520"/>
    </source>
</evidence>
<organism evidence="11 12">
    <name type="scientific">Periophthalmus magnuspinnatus</name>
    <dbReference type="NCBI Taxonomy" id="409849"/>
    <lineage>
        <taxon>Eukaryota</taxon>
        <taxon>Metazoa</taxon>
        <taxon>Chordata</taxon>
        <taxon>Craniata</taxon>
        <taxon>Vertebrata</taxon>
        <taxon>Euteleostomi</taxon>
        <taxon>Actinopterygii</taxon>
        <taxon>Neopterygii</taxon>
        <taxon>Teleostei</taxon>
        <taxon>Neoteleostei</taxon>
        <taxon>Acanthomorphata</taxon>
        <taxon>Gobiaria</taxon>
        <taxon>Gobiiformes</taxon>
        <taxon>Gobioidei</taxon>
        <taxon>Gobiidae</taxon>
        <taxon>Oxudercinae</taxon>
        <taxon>Periophthalmus</taxon>
    </lineage>
</organism>
<dbReference type="SMART" id="SM00112">
    <property type="entry name" value="CA"/>
    <property type="match status" value="1"/>
</dbReference>
<evidence type="ECO:0000256" key="2">
    <source>
        <dbReference type="ARBA" id="ARBA00022692"/>
    </source>
</evidence>
<dbReference type="Proteomes" id="UP000261520">
    <property type="component" value="Unplaced"/>
</dbReference>
<reference evidence="11" key="1">
    <citation type="submission" date="2025-08" db="UniProtKB">
        <authorList>
            <consortium name="Ensembl"/>
        </authorList>
    </citation>
    <scope>IDENTIFICATION</scope>
</reference>
<dbReference type="GO" id="GO:0007156">
    <property type="term" value="P:homophilic cell adhesion via plasma membrane adhesion molecules"/>
    <property type="evidence" value="ECO:0007669"/>
    <property type="project" value="InterPro"/>
</dbReference>
<dbReference type="PRINTS" id="PR00205">
    <property type="entry name" value="CADHERIN"/>
</dbReference>
<keyword evidence="7" id="KW-0472">Membrane</keyword>
<dbReference type="PANTHER" id="PTHR24025">
    <property type="entry name" value="DESMOGLEIN FAMILY MEMBER"/>
    <property type="match status" value="1"/>
</dbReference>
<keyword evidence="6" id="KW-1133">Transmembrane helix</keyword>
<keyword evidence="3" id="KW-0677">Repeat</keyword>
<comment type="subcellular location">
    <subcellularLocation>
        <location evidence="1">Membrane</location>
    </subcellularLocation>
</comment>
<name>A0A3B4A1Z6_9GOBI</name>
<keyword evidence="9" id="KW-0732">Signal</keyword>
<dbReference type="SUPFAM" id="SSF49313">
    <property type="entry name" value="Cadherin-like"/>
    <property type="match status" value="1"/>
</dbReference>
<feature type="signal peptide" evidence="9">
    <location>
        <begin position="1"/>
        <end position="17"/>
    </location>
</feature>
<evidence type="ECO:0000256" key="3">
    <source>
        <dbReference type="ARBA" id="ARBA00022737"/>
    </source>
</evidence>
<evidence type="ECO:0000256" key="6">
    <source>
        <dbReference type="ARBA" id="ARBA00022989"/>
    </source>
</evidence>
<dbReference type="InterPro" id="IPR020894">
    <property type="entry name" value="Cadherin_CS"/>
</dbReference>
<dbReference type="GO" id="GO:0005509">
    <property type="term" value="F:calcium ion binding"/>
    <property type="evidence" value="ECO:0007669"/>
    <property type="project" value="UniProtKB-UniRule"/>
</dbReference>
<dbReference type="GO" id="GO:0005911">
    <property type="term" value="C:cell-cell junction"/>
    <property type="evidence" value="ECO:0007669"/>
    <property type="project" value="TreeGrafter"/>
</dbReference>
<dbReference type="CDD" id="cd11304">
    <property type="entry name" value="Cadherin_repeat"/>
    <property type="match status" value="1"/>
</dbReference>
<dbReference type="Ensembl" id="ENSPMGT00000011218.1">
    <property type="protein sequence ID" value="ENSPMGP00000010521.1"/>
    <property type="gene ID" value="ENSPMGG00000008715.1"/>
</dbReference>
<keyword evidence="5" id="KW-0130">Cell adhesion</keyword>
<feature type="domain" description="Cadherin" evidence="10">
    <location>
        <begin position="62"/>
        <end position="119"/>
    </location>
</feature>
<dbReference type="Gene3D" id="2.60.40.60">
    <property type="entry name" value="Cadherins"/>
    <property type="match status" value="1"/>
</dbReference>
<evidence type="ECO:0000256" key="8">
    <source>
        <dbReference type="PROSITE-ProRule" id="PRU00043"/>
    </source>
</evidence>
<dbReference type="PROSITE" id="PS00232">
    <property type="entry name" value="CADHERIN_1"/>
    <property type="match status" value="1"/>
</dbReference>
<evidence type="ECO:0000259" key="10">
    <source>
        <dbReference type="PROSITE" id="PS50268"/>
    </source>
</evidence>
<dbReference type="InterPro" id="IPR002126">
    <property type="entry name" value="Cadherin-like_dom"/>
</dbReference>
<reference evidence="11" key="2">
    <citation type="submission" date="2025-09" db="UniProtKB">
        <authorList>
            <consortium name="Ensembl"/>
        </authorList>
    </citation>
    <scope>IDENTIFICATION</scope>
</reference>
<evidence type="ECO:0000256" key="7">
    <source>
        <dbReference type="ARBA" id="ARBA00023136"/>
    </source>
</evidence>
<dbReference type="PANTHER" id="PTHR24025:SF23">
    <property type="entry name" value="NEURAL-CADHERIN"/>
    <property type="match status" value="1"/>
</dbReference>
<evidence type="ECO:0000256" key="4">
    <source>
        <dbReference type="ARBA" id="ARBA00022837"/>
    </source>
</evidence>
<accession>A0A3B4A1Z6</accession>
<keyword evidence="12" id="KW-1185">Reference proteome</keyword>
<dbReference type="PROSITE" id="PS50268">
    <property type="entry name" value="CADHERIN_2"/>
    <property type="match status" value="1"/>
</dbReference>
<protein>
    <recommendedName>
        <fullName evidence="10">Cadherin domain-containing protein</fullName>
    </recommendedName>
</protein>
<proteinExistence type="predicted"/>
<dbReference type="InterPro" id="IPR050971">
    <property type="entry name" value="Cadherin-domain_protein"/>
</dbReference>
<keyword evidence="2" id="KW-0812">Transmembrane</keyword>
<dbReference type="STRING" id="409849.ENSPMGP00000010521"/>
<dbReference type="Pfam" id="PF00028">
    <property type="entry name" value="Cadherin"/>
    <property type="match status" value="1"/>
</dbReference>
<evidence type="ECO:0000256" key="1">
    <source>
        <dbReference type="ARBA" id="ARBA00004370"/>
    </source>
</evidence>
<sequence length="147" mass="16380">GLSTWLWLSMYALPAASYTLQLCAGLCQGSKYPLFNKHLTLNKPSLHHILFLCLGQDHRGRFIINSVTGAVSTTRVLDREETSNYTLTIQAQDHGPTPLSSSTQIHVLLLDQNDNTPTFPHKTYQASISEGTIPRPQVNEKHCSILH</sequence>
<keyword evidence="4 8" id="KW-0106">Calcium</keyword>
<evidence type="ECO:0000313" key="11">
    <source>
        <dbReference type="Ensembl" id="ENSPMGP00000010521.1"/>
    </source>
</evidence>